<keyword evidence="1" id="KW-0472">Membrane</keyword>
<dbReference type="Pfam" id="PF13686">
    <property type="entry name" value="DrsE_2"/>
    <property type="match status" value="1"/>
</dbReference>
<keyword evidence="1" id="KW-1133">Transmembrane helix</keyword>
<comment type="caution">
    <text evidence="2">The sequence shown here is derived from an EMBL/GenBank/DDBJ whole genome shotgun (WGS) entry which is preliminary data.</text>
</comment>
<dbReference type="AlphaFoldDB" id="X1T3B6"/>
<evidence type="ECO:0000256" key="1">
    <source>
        <dbReference type="SAM" id="Phobius"/>
    </source>
</evidence>
<dbReference type="EMBL" id="BARW01006068">
    <property type="protein sequence ID" value="GAI85891.1"/>
    <property type="molecule type" value="Genomic_DNA"/>
</dbReference>
<name>X1T3B6_9ZZZZ</name>
<dbReference type="InterPro" id="IPR027396">
    <property type="entry name" value="DsrEFH-like"/>
</dbReference>
<evidence type="ECO:0000313" key="2">
    <source>
        <dbReference type="EMBL" id="GAI85891.1"/>
    </source>
</evidence>
<evidence type="ECO:0008006" key="3">
    <source>
        <dbReference type="Google" id="ProtNLM"/>
    </source>
</evidence>
<proteinExistence type="predicted"/>
<dbReference type="InterPro" id="IPR032836">
    <property type="entry name" value="DsrE2-like"/>
</dbReference>
<keyword evidence="1" id="KW-0812">Transmembrane</keyword>
<organism evidence="2">
    <name type="scientific">marine sediment metagenome</name>
    <dbReference type="NCBI Taxonomy" id="412755"/>
    <lineage>
        <taxon>unclassified sequences</taxon>
        <taxon>metagenomes</taxon>
        <taxon>ecological metagenomes</taxon>
    </lineage>
</organism>
<dbReference type="Gene3D" id="3.40.1260.10">
    <property type="entry name" value="DsrEFH-like"/>
    <property type="match status" value="1"/>
</dbReference>
<reference evidence="2" key="1">
    <citation type="journal article" date="2014" name="Front. Microbiol.">
        <title>High frequency of phylogenetically diverse reductive dehalogenase-homologous genes in deep subseafloor sedimentary metagenomes.</title>
        <authorList>
            <person name="Kawai M."/>
            <person name="Futagami T."/>
            <person name="Toyoda A."/>
            <person name="Takaki Y."/>
            <person name="Nishi S."/>
            <person name="Hori S."/>
            <person name="Arai W."/>
            <person name="Tsubouchi T."/>
            <person name="Morono Y."/>
            <person name="Uchiyama I."/>
            <person name="Ito T."/>
            <person name="Fujiyama A."/>
            <person name="Inagaki F."/>
            <person name="Takami H."/>
        </authorList>
    </citation>
    <scope>NUCLEOTIDE SEQUENCE</scope>
    <source>
        <strain evidence="2">Expedition CK06-06</strain>
    </source>
</reference>
<dbReference type="SUPFAM" id="SSF75169">
    <property type="entry name" value="DsrEFH-like"/>
    <property type="match status" value="1"/>
</dbReference>
<protein>
    <recommendedName>
        <fullName evidence="3">Peroxiredoxin family protein</fullName>
    </recommendedName>
</protein>
<sequence length="158" mass="17323">MPEKVTLVVFSGEMDKAMAAFNIAIGAASMGMEVSMFFTFWGLNIIKKNEGSIKSRGIMRKMLNFMNRGGSHRLPLSRFQMLGLGKWMMGKLMRDAKFPTVDELIATAKEAGVKFIACTNTMGVMGLSKDAFIPEVDSFGGVAAYMAEAKEGRVNLFV</sequence>
<dbReference type="PANTHER" id="PTHR34655:SF2">
    <property type="entry name" value="PEROXIREDOXIN FAMILY PROTEIN"/>
    <property type="match status" value="1"/>
</dbReference>
<gene>
    <name evidence="2" type="ORF">S12H4_12698</name>
</gene>
<accession>X1T3B6</accession>
<dbReference type="PANTHER" id="PTHR34655">
    <property type="entry name" value="CONSERVED WITHIN P. AEROPHILUM"/>
    <property type="match status" value="1"/>
</dbReference>
<feature type="transmembrane region" description="Helical" evidence="1">
    <location>
        <begin position="20"/>
        <end position="46"/>
    </location>
</feature>